<proteinExistence type="predicted"/>
<protein>
    <submittedName>
        <fullName evidence="1">Uncharacterized protein</fullName>
    </submittedName>
</protein>
<accession>K0KAV9</accession>
<dbReference type="EMBL" id="CAIF01000038">
    <property type="protein sequence ID" value="CCH42135.1"/>
    <property type="molecule type" value="Genomic_DNA"/>
</dbReference>
<reference evidence="1 2" key="1">
    <citation type="journal article" date="2012" name="Eukaryot. Cell">
        <title>Draft genome sequence of Wickerhamomyces ciferrii NRRL Y-1031 F-60-10.</title>
        <authorList>
            <person name="Schneider J."/>
            <person name="Andrea H."/>
            <person name="Blom J."/>
            <person name="Jaenicke S."/>
            <person name="Ruckert C."/>
            <person name="Schorsch C."/>
            <person name="Szczepanowski R."/>
            <person name="Farwick M."/>
            <person name="Goesmann A."/>
            <person name="Puhler A."/>
            <person name="Schaffer S."/>
            <person name="Tauch A."/>
            <person name="Kohler T."/>
            <person name="Brinkrolf K."/>
        </authorList>
    </citation>
    <scope>NUCLEOTIDE SEQUENCE [LARGE SCALE GENOMIC DNA]</scope>
    <source>
        <strain evidence="2">ATCC 14091 / BCRC 22168 / CBS 111 / JCM 3599 / NBRC 0793 / NRRL Y-1031 F-60-10</strain>
    </source>
</reference>
<comment type="caution">
    <text evidence="1">The sequence shown here is derived from an EMBL/GenBank/DDBJ whole genome shotgun (WGS) entry which is preliminary data.</text>
</comment>
<sequence>MEYFKVHIVTVIELSQKVVRWMKKKRDDFIDEESDFDDIHDDQNKTQDQVDKYDQKQYNRSDAIREEIFFFASFGESMLSPFRSLCGFAYGIDMFGYFPIRTFRYRTPEEFKSQKHNFIHLKGQIITPTLAIYVKNSLNLLKKYPIEVKFFNAENLIETIDNQAMMSSQSEKILNESISQMIQCDTNICFVSDQNKTIMLHYQKKW</sequence>
<dbReference type="AlphaFoldDB" id="K0KAV9"/>
<gene>
    <name evidence="1" type="ORF">BN7_1679</name>
</gene>
<evidence type="ECO:0000313" key="2">
    <source>
        <dbReference type="Proteomes" id="UP000009328"/>
    </source>
</evidence>
<dbReference type="Proteomes" id="UP000009328">
    <property type="component" value="Unassembled WGS sequence"/>
</dbReference>
<evidence type="ECO:0000313" key="1">
    <source>
        <dbReference type="EMBL" id="CCH42135.1"/>
    </source>
</evidence>
<keyword evidence="2" id="KW-1185">Reference proteome</keyword>
<dbReference type="InParanoid" id="K0KAV9"/>
<organism evidence="1 2">
    <name type="scientific">Wickerhamomyces ciferrii (strain ATCC 14091 / BCRC 22168 / CBS 111 / JCM 3599 / NBRC 0793 / NRRL Y-1031 F-60-10)</name>
    <name type="common">Yeast</name>
    <name type="synonym">Pichia ciferrii</name>
    <dbReference type="NCBI Taxonomy" id="1206466"/>
    <lineage>
        <taxon>Eukaryota</taxon>
        <taxon>Fungi</taxon>
        <taxon>Dikarya</taxon>
        <taxon>Ascomycota</taxon>
        <taxon>Saccharomycotina</taxon>
        <taxon>Saccharomycetes</taxon>
        <taxon>Phaffomycetales</taxon>
        <taxon>Wickerhamomycetaceae</taxon>
        <taxon>Wickerhamomyces</taxon>
    </lineage>
</organism>
<dbReference type="HOGENOM" id="CLU_1332847_0_0_1"/>
<name>K0KAV9_WICCF</name>